<organism evidence="8">
    <name type="scientific">Armadillidium vulgare clopovirus</name>
    <dbReference type="NCBI Taxonomy" id="2984284"/>
    <lineage>
        <taxon>Viruses</taxon>
        <taxon>Viruses incertae sedis</taxon>
        <taxon>Naldaviricetes</taxon>
        <taxon>Nimaviridae</taxon>
    </lineage>
</organism>
<proteinExistence type="inferred from homology"/>
<dbReference type="PANTHER" id="PTHR10165">
    <property type="entry name" value="LIPID PHOSPHATE PHOSPHATASE"/>
    <property type="match status" value="1"/>
</dbReference>
<dbReference type="InterPro" id="IPR000326">
    <property type="entry name" value="PAP2/HPO"/>
</dbReference>
<keyword evidence="4 6" id="KW-1133">Transmembrane helix</keyword>
<dbReference type="CDD" id="cd03384">
    <property type="entry name" value="PAP2_wunen"/>
    <property type="match status" value="1"/>
</dbReference>
<dbReference type="GO" id="GO:0005886">
    <property type="term" value="C:plasma membrane"/>
    <property type="evidence" value="ECO:0007669"/>
    <property type="project" value="TreeGrafter"/>
</dbReference>
<dbReference type="GO" id="GO:0008195">
    <property type="term" value="F:phosphatidate phosphatase activity"/>
    <property type="evidence" value="ECO:0007669"/>
    <property type="project" value="TreeGrafter"/>
</dbReference>
<evidence type="ECO:0000259" key="7">
    <source>
        <dbReference type="SMART" id="SM00014"/>
    </source>
</evidence>
<sequence length="301" mass="34682">MAKEETSKKKVVVATDIIILLISFAPIFLLEFFIEPRRGGFFCSDSSIRYPYVKPIVKTSYLLSFFVGVPIVTISVLECTRMIKDKNFKFSEYFYSLYTVLKVFVFGFGLSTLTVEVFKHTLGNLRPHFIDVCYGGGGGGFSDPTTIIECSTTSGNNDDEYIIASDSICDYNKEDYDLIKNARLSFMSAHASISSFSCFFLIFYLQFRVKIKREHVFIKPVLQFVFFILTVLVSLSRIVDHHHHWYDVLAGFVNGILFAAFCCFAILKYGRHYSLRENEKSEEIENTHEQRYVEYEEDTIV</sequence>
<accession>A0A9C7F0Y0</accession>
<feature type="transmembrane region" description="Helical" evidence="6">
    <location>
        <begin position="245"/>
        <end position="267"/>
    </location>
</feature>
<evidence type="ECO:0000256" key="1">
    <source>
        <dbReference type="ARBA" id="ARBA00004141"/>
    </source>
</evidence>
<feature type="transmembrane region" description="Helical" evidence="6">
    <location>
        <begin position="184"/>
        <end position="205"/>
    </location>
</feature>
<dbReference type="GO" id="GO:0007165">
    <property type="term" value="P:signal transduction"/>
    <property type="evidence" value="ECO:0007669"/>
    <property type="project" value="TreeGrafter"/>
</dbReference>
<evidence type="ECO:0000256" key="3">
    <source>
        <dbReference type="ARBA" id="ARBA00022692"/>
    </source>
</evidence>
<comment type="similarity">
    <text evidence="2">Belongs to the PA-phosphatase related phosphoesterase family.</text>
</comment>
<keyword evidence="3 6" id="KW-0812">Transmembrane</keyword>
<dbReference type="Pfam" id="PF01569">
    <property type="entry name" value="PAP2"/>
    <property type="match status" value="1"/>
</dbReference>
<feature type="transmembrane region" description="Helical" evidence="6">
    <location>
        <begin position="12"/>
        <end position="34"/>
    </location>
</feature>
<evidence type="ECO:0000256" key="4">
    <source>
        <dbReference type="ARBA" id="ARBA00022989"/>
    </source>
</evidence>
<dbReference type="InterPro" id="IPR036938">
    <property type="entry name" value="PAP2/HPO_sf"/>
</dbReference>
<feature type="transmembrane region" description="Helical" evidence="6">
    <location>
        <begin position="95"/>
        <end position="115"/>
    </location>
</feature>
<name>A0A9C7F0Y0_9VIRU</name>
<dbReference type="InterPro" id="IPR043216">
    <property type="entry name" value="PAP-like"/>
</dbReference>
<reference evidence="8" key="1">
    <citation type="submission" date="2022-10" db="EMBL/GenBank/DDBJ databases">
        <title>Genome sequences of endogenous nimaviruses in decapod crustaceans.</title>
        <authorList>
            <person name="Kawato S."/>
            <person name="Nozaki R."/>
            <person name="Kondo H."/>
            <person name="Hirono I."/>
        </authorList>
    </citation>
    <scope>NUCLEOTIDE SEQUENCE</scope>
    <source>
        <strain evidence="8">TUMSAT20210906</strain>
    </source>
</reference>
<dbReference type="PANTHER" id="PTHR10165:SF174">
    <property type="entry name" value="PHOSPHATIDIC ACID PHOSPHATASE TYPE 2_HALOPEROXIDASE DOMAIN-CONTAINING PROTEIN"/>
    <property type="match status" value="1"/>
</dbReference>
<dbReference type="EMBL" id="LC738883">
    <property type="protein sequence ID" value="BDT63309.1"/>
    <property type="molecule type" value="Genomic_DNA"/>
</dbReference>
<dbReference type="Gene3D" id="1.20.144.10">
    <property type="entry name" value="Phosphatidic acid phosphatase type 2/haloperoxidase"/>
    <property type="match status" value="1"/>
</dbReference>
<evidence type="ECO:0000256" key="5">
    <source>
        <dbReference type="ARBA" id="ARBA00023136"/>
    </source>
</evidence>
<keyword evidence="5 6" id="KW-0472">Membrane</keyword>
<comment type="subcellular location">
    <subcellularLocation>
        <location evidence="1">Membrane</location>
        <topology evidence="1">Multi-pass membrane protein</topology>
    </subcellularLocation>
</comment>
<dbReference type="GO" id="GO:0006644">
    <property type="term" value="P:phospholipid metabolic process"/>
    <property type="evidence" value="ECO:0007669"/>
    <property type="project" value="InterPro"/>
</dbReference>
<feature type="transmembrane region" description="Helical" evidence="6">
    <location>
        <begin position="61"/>
        <end position="83"/>
    </location>
</feature>
<evidence type="ECO:0000313" key="8">
    <source>
        <dbReference type="EMBL" id="BDT63309.1"/>
    </source>
</evidence>
<evidence type="ECO:0000256" key="6">
    <source>
        <dbReference type="SAM" id="Phobius"/>
    </source>
</evidence>
<feature type="domain" description="Phosphatidic acid phosphatase type 2/haloperoxidase" evidence="7">
    <location>
        <begin position="99"/>
        <end position="263"/>
    </location>
</feature>
<evidence type="ECO:0000256" key="2">
    <source>
        <dbReference type="ARBA" id="ARBA00008816"/>
    </source>
</evidence>
<protein>
    <submittedName>
        <fullName evidence="8">Phospholipid phosphatase 1-like protein</fullName>
    </submittedName>
</protein>
<feature type="transmembrane region" description="Helical" evidence="6">
    <location>
        <begin position="217"/>
        <end position="239"/>
    </location>
</feature>
<dbReference type="SUPFAM" id="SSF48317">
    <property type="entry name" value="Acid phosphatase/Vanadium-dependent haloperoxidase"/>
    <property type="match status" value="1"/>
</dbReference>
<dbReference type="SMART" id="SM00014">
    <property type="entry name" value="acidPPc"/>
    <property type="match status" value="1"/>
</dbReference>
<dbReference type="GO" id="GO:0046839">
    <property type="term" value="P:phospholipid dephosphorylation"/>
    <property type="evidence" value="ECO:0007669"/>
    <property type="project" value="TreeGrafter"/>
</dbReference>